<gene>
    <name evidence="10" type="ORF">UFOPK1951_00660</name>
    <name evidence="9" type="ORF">UFOPK4182_00874</name>
</gene>
<feature type="transmembrane region" description="Helical" evidence="8">
    <location>
        <begin position="56"/>
        <end position="81"/>
    </location>
</feature>
<dbReference type="AlphaFoldDB" id="A0A6J6APL2"/>
<protein>
    <submittedName>
        <fullName evidence="9">Unannotated protein</fullName>
    </submittedName>
</protein>
<dbReference type="GO" id="GO:0005886">
    <property type="term" value="C:plasma membrane"/>
    <property type="evidence" value="ECO:0007669"/>
    <property type="project" value="UniProtKB-SubCell"/>
</dbReference>
<dbReference type="HAMAP" id="MF_00454">
    <property type="entry name" value="FluC"/>
    <property type="match status" value="1"/>
</dbReference>
<feature type="transmembrane region" description="Helical" evidence="8">
    <location>
        <begin position="93"/>
        <end position="111"/>
    </location>
</feature>
<comment type="similarity">
    <text evidence="6">Belongs to the fluoride channel Fluc/FEX (TC 1.A.43) family.</text>
</comment>
<evidence type="ECO:0000256" key="5">
    <source>
        <dbReference type="ARBA" id="ARBA00023136"/>
    </source>
</evidence>
<evidence type="ECO:0000256" key="3">
    <source>
        <dbReference type="ARBA" id="ARBA00022692"/>
    </source>
</evidence>
<keyword evidence="3 8" id="KW-0812">Transmembrane</keyword>
<dbReference type="GO" id="GO:1903425">
    <property type="term" value="F:fluoride transmembrane transporter activity"/>
    <property type="evidence" value="ECO:0007669"/>
    <property type="project" value="TreeGrafter"/>
</dbReference>
<evidence type="ECO:0000256" key="8">
    <source>
        <dbReference type="SAM" id="Phobius"/>
    </source>
</evidence>
<organism evidence="9">
    <name type="scientific">freshwater metagenome</name>
    <dbReference type="NCBI Taxonomy" id="449393"/>
    <lineage>
        <taxon>unclassified sequences</taxon>
        <taxon>metagenomes</taxon>
        <taxon>ecological metagenomes</taxon>
    </lineage>
</organism>
<keyword evidence="4 8" id="KW-1133">Transmembrane helix</keyword>
<dbReference type="PANTHER" id="PTHR28259">
    <property type="entry name" value="FLUORIDE EXPORT PROTEIN 1-RELATED"/>
    <property type="match status" value="1"/>
</dbReference>
<comment type="catalytic activity">
    <reaction evidence="7">
        <text>fluoride(in) = fluoride(out)</text>
        <dbReference type="Rhea" id="RHEA:76159"/>
        <dbReference type="ChEBI" id="CHEBI:17051"/>
    </reaction>
    <physiologicalReaction direction="left-to-right" evidence="7">
        <dbReference type="Rhea" id="RHEA:76160"/>
    </physiologicalReaction>
</comment>
<dbReference type="InterPro" id="IPR003691">
    <property type="entry name" value="FluC"/>
</dbReference>
<feature type="transmembrane region" description="Helical" evidence="8">
    <location>
        <begin position="29"/>
        <end position="49"/>
    </location>
</feature>
<comment type="subcellular location">
    <subcellularLocation>
        <location evidence="1">Cell membrane</location>
        <topology evidence="1">Multi-pass membrane protein</topology>
    </subcellularLocation>
</comment>
<dbReference type="Pfam" id="PF02537">
    <property type="entry name" value="CRCB"/>
    <property type="match status" value="1"/>
</dbReference>
<evidence type="ECO:0000313" key="10">
    <source>
        <dbReference type="EMBL" id="CAB4627129.1"/>
    </source>
</evidence>
<evidence type="ECO:0000256" key="2">
    <source>
        <dbReference type="ARBA" id="ARBA00022475"/>
    </source>
</evidence>
<dbReference type="EMBL" id="CAEUNI010000111">
    <property type="protein sequence ID" value="CAB4372436.1"/>
    <property type="molecule type" value="Genomic_DNA"/>
</dbReference>
<evidence type="ECO:0000256" key="4">
    <source>
        <dbReference type="ARBA" id="ARBA00022989"/>
    </source>
</evidence>
<evidence type="ECO:0000256" key="7">
    <source>
        <dbReference type="ARBA" id="ARBA00035585"/>
    </source>
</evidence>
<dbReference type="EMBL" id="CAEZVH010000071">
    <property type="protein sequence ID" value="CAB4627129.1"/>
    <property type="molecule type" value="Genomic_DNA"/>
</dbReference>
<dbReference type="PANTHER" id="PTHR28259:SF1">
    <property type="entry name" value="FLUORIDE EXPORT PROTEIN 1-RELATED"/>
    <property type="match status" value="1"/>
</dbReference>
<evidence type="ECO:0000256" key="6">
    <source>
        <dbReference type="ARBA" id="ARBA00035120"/>
    </source>
</evidence>
<evidence type="ECO:0000256" key="1">
    <source>
        <dbReference type="ARBA" id="ARBA00004651"/>
    </source>
</evidence>
<sequence length="112" mass="11980">MNIALVILGAAIGAPSRFIIDQYLRKFSNLPWGTFAVNVAGSFVIGLTWSASDNTVALFAIGFAGAFTTWSTFMLDIYLAIELKKYRVAAINYIGSMLIGLLAAALAINLVS</sequence>
<evidence type="ECO:0000313" key="9">
    <source>
        <dbReference type="EMBL" id="CAB4372436.1"/>
    </source>
</evidence>
<accession>A0A6J6APL2</accession>
<keyword evidence="5 8" id="KW-0472">Membrane</keyword>
<proteinExistence type="inferred from homology"/>
<name>A0A6J6APL2_9ZZZZ</name>
<reference evidence="9" key="1">
    <citation type="submission" date="2020-05" db="EMBL/GenBank/DDBJ databases">
        <authorList>
            <person name="Chiriac C."/>
            <person name="Salcher M."/>
            <person name="Ghai R."/>
            <person name="Kavagutti S V."/>
        </authorList>
    </citation>
    <scope>NUCLEOTIDE SEQUENCE</scope>
</reference>
<keyword evidence="2" id="KW-1003">Cell membrane</keyword>